<dbReference type="GeneID" id="103488764"/>
<dbReference type="Pfam" id="PF00857">
    <property type="entry name" value="Isochorismatase"/>
    <property type="match status" value="1"/>
</dbReference>
<dbReference type="SUPFAM" id="SSF52499">
    <property type="entry name" value="Isochorismatase-like hydrolases"/>
    <property type="match status" value="1"/>
</dbReference>
<organism evidence="9 11">
    <name type="scientific">Cucumis melo</name>
    <name type="common">Muskmelon</name>
    <dbReference type="NCBI Taxonomy" id="3656"/>
    <lineage>
        <taxon>Eukaryota</taxon>
        <taxon>Viridiplantae</taxon>
        <taxon>Streptophyta</taxon>
        <taxon>Embryophyta</taxon>
        <taxon>Tracheophyta</taxon>
        <taxon>Spermatophyta</taxon>
        <taxon>Magnoliopsida</taxon>
        <taxon>eudicotyledons</taxon>
        <taxon>Gunneridae</taxon>
        <taxon>Pentapetalae</taxon>
        <taxon>rosids</taxon>
        <taxon>fabids</taxon>
        <taxon>Cucurbitales</taxon>
        <taxon>Cucurbitaceae</taxon>
        <taxon>Benincaseae</taxon>
        <taxon>Cucumis</taxon>
    </lineage>
</organism>
<proteinExistence type="inferred from homology"/>
<evidence type="ECO:0000256" key="2">
    <source>
        <dbReference type="ARBA" id="ARBA00006336"/>
    </source>
</evidence>
<comment type="similarity">
    <text evidence="2">Belongs to the isochorismatase family.</text>
</comment>
<dbReference type="Proteomes" id="UP001652600">
    <property type="component" value="Chromosome 10"/>
</dbReference>
<evidence type="ECO:0000256" key="6">
    <source>
        <dbReference type="PROSITE-ProRule" id="PRU00325"/>
    </source>
</evidence>
<evidence type="ECO:0000313" key="9">
    <source>
        <dbReference type="Proteomes" id="UP001652600"/>
    </source>
</evidence>
<evidence type="ECO:0000256" key="1">
    <source>
        <dbReference type="ARBA" id="ARBA00005889"/>
    </source>
</evidence>
<dbReference type="Pfam" id="PF10551">
    <property type="entry name" value="MULE"/>
    <property type="match status" value="1"/>
</dbReference>
<keyword evidence="7" id="KW-0539">Nucleus</keyword>
<dbReference type="InterPro" id="IPR031052">
    <property type="entry name" value="FHY3/FAR1"/>
</dbReference>
<dbReference type="Pfam" id="PF03101">
    <property type="entry name" value="FAR1"/>
    <property type="match status" value="1"/>
</dbReference>
<dbReference type="InterPro" id="IPR004330">
    <property type="entry name" value="FAR1_DNA_bnd_dom"/>
</dbReference>
<sequence>MENPKSKPAAATSTDAISSSYKKYEIRHRLPNPKIAALLVIDMQNYFSAMAEPIFPNILTTIRLCRAASIPVIFTRHAHASASDNPILNEWWNGDIILDGTHAAGLISDLDREDADEVIRKNTYSAFRNTRLEDCLKEKGVEEVIVTGVMTNICCETTAREAFVRGYRVFFSTDATATVDLELHEATLKNLAYGFAYLVDCKRLGEISAMEKIGQPCNNSEVVDLEDDRKARIDPQLEIVEPVIGMKFSSVEETYQFYVNYATKVGFTVRKQYHKKKKNGIVSRASFCCSKEGFRQVNKRKEFDHYTRPISRTGCEASLACLLGKNGQYRVVSFKGNHNHDLGKMKMKRTMDVDMNISNAQKVHDADSSRTSFRATMGLINKEVDGREGTGFVDKDYINYVPIEKKARIEKGEVEALVQYFEKKQRDNSSIFYALQLNEDNMVASIFWTDTRSVYDYECFGDVICFDTTYRSNELGRPFTPFFGVNHHKQSAMFGAALLYDETIESLKWLFNTFLSVMSKKQPKTILTNQSSTIAKAICDVFPETQHRLCVWHIFRSAAKTLSHVFHGQNQFVQDFSSCLFDYENEDDWLLAWQKMLDKYALTDNKWLTYLFELREKWAIVYGRHAFTADMKSTQCSESMNEVLKKYLRPDYDILQFLQQYDRFLADRRCEEMVADFKMNHTTPILPMDTEMLLHVVDIYTPTVFKLFEKEYMNILSCSTFKIGKFDGVSEYKVLVHGSSCHWLVKYEASTQTVTCSCMKFTSTGILCSHALKVLDRKNVKKLPASYILKRWTRDARASNDQTLNVCEKSTGERYNHLCRKFYQITSLAAEHEKLFEHASQTFVQLLKDLEEMKKNFFCGK</sequence>
<dbReference type="eggNOG" id="ENOG502QSMI">
    <property type="taxonomic scope" value="Eukaryota"/>
</dbReference>
<feature type="domain" description="SWIM-type" evidence="8">
    <location>
        <begin position="747"/>
        <end position="779"/>
    </location>
</feature>
<dbReference type="InterPro" id="IPR000868">
    <property type="entry name" value="Isochorismatase-like_dom"/>
</dbReference>
<comment type="function">
    <text evidence="7">Putative transcription activator involved in regulating light control of development.</text>
</comment>
<keyword evidence="5 7" id="KW-0862">Zinc</keyword>
<gene>
    <name evidence="10 11" type="primary">LOC103488764</name>
</gene>
<evidence type="ECO:0000256" key="3">
    <source>
        <dbReference type="ARBA" id="ARBA00022723"/>
    </source>
</evidence>
<dbReference type="SMART" id="SM00575">
    <property type="entry name" value="ZnF_PMZ"/>
    <property type="match status" value="1"/>
</dbReference>
<dbReference type="Gene3D" id="3.40.50.850">
    <property type="entry name" value="Isochorismatase-like"/>
    <property type="match status" value="1"/>
</dbReference>
<reference evidence="10 11" key="1">
    <citation type="submission" date="2025-05" db="UniProtKB">
        <authorList>
            <consortium name="RefSeq"/>
        </authorList>
    </citation>
    <scope>IDENTIFICATION</scope>
    <source>
        <tissue evidence="10 11">Stem</tissue>
    </source>
</reference>
<dbReference type="PANTHER" id="PTHR31669">
    <property type="entry name" value="PROTEIN FAR1-RELATED SEQUENCE 10-RELATED"/>
    <property type="match status" value="1"/>
</dbReference>
<dbReference type="InterPro" id="IPR006564">
    <property type="entry name" value="Znf_PMZ"/>
</dbReference>
<dbReference type="PANTHER" id="PTHR31669:SF299">
    <property type="entry name" value="PROTEIN FAR1-RELATED SEQUENCE"/>
    <property type="match status" value="1"/>
</dbReference>
<evidence type="ECO:0000259" key="8">
    <source>
        <dbReference type="PROSITE" id="PS50966"/>
    </source>
</evidence>
<comment type="similarity">
    <text evidence="1 7">Belongs to the FHY3/FAR1 family.</text>
</comment>
<evidence type="ECO:0000313" key="11">
    <source>
        <dbReference type="RefSeq" id="XP_050947291.1"/>
    </source>
</evidence>
<dbReference type="InterPro" id="IPR018289">
    <property type="entry name" value="MULE_transposase_dom"/>
</dbReference>
<comment type="subcellular location">
    <subcellularLocation>
        <location evidence="7">Nucleus</location>
    </subcellularLocation>
</comment>
<evidence type="ECO:0000256" key="5">
    <source>
        <dbReference type="ARBA" id="ARBA00022833"/>
    </source>
</evidence>
<evidence type="ECO:0000256" key="4">
    <source>
        <dbReference type="ARBA" id="ARBA00022771"/>
    </source>
</evidence>
<keyword evidence="9" id="KW-1185">Reference proteome</keyword>
<accession>A0ABM3LBA1</accession>
<dbReference type="PROSITE" id="PS50966">
    <property type="entry name" value="ZF_SWIM"/>
    <property type="match status" value="1"/>
</dbReference>
<protein>
    <recommendedName>
        <fullName evidence="7">Protein FAR1-RELATED SEQUENCE</fullName>
    </recommendedName>
</protein>
<dbReference type="RefSeq" id="XP_050947291.1">
    <property type="nucleotide sequence ID" value="XM_051091334.1"/>
</dbReference>
<dbReference type="RefSeq" id="XP_016900281.2">
    <property type="nucleotide sequence ID" value="XM_017044792.2"/>
</dbReference>
<name>A0ABM3LBA1_CUCME</name>
<keyword evidence="4 6" id="KW-0863">Zinc-finger</keyword>
<dbReference type="CDD" id="cd00431">
    <property type="entry name" value="cysteine_hydrolases"/>
    <property type="match status" value="1"/>
</dbReference>
<dbReference type="InterPro" id="IPR007527">
    <property type="entry name" value="Znf_SWIM"/>
</dbReference>
<evidence type="ECO:0000313" key="10">
    <source>
        <dbReference type="RefSeq" id="XP_016900281.2"/>
    </source>
</evidence>
<dbReference type="InterPro" id="IPR036380">
    <property type="entry name" value="Isochorismatase-like_sf"/>
</dbReference>
<dbReference type="Pfam" id="PF04434">
    <property type="entry name" value="SWIM"/>
    <property type="match status" value="1"/>
</dbReference>
<evidence type="ECO:0000256" key="7">
    <source>
        <dbReference type="RuleBase" id="RU367018"/>
    </source>
</evidence>
<keyword evidence="3 7" id="KW-0479">Metal-binding</keyword>